<feature type="domain" description="Epoxide hydrolase N-terminal" evidence="4">
    <location>
        <begin position="199"/>
        <end position="302"/>
    </location>
</feature>
<evidence type="ECO:0000256" key="2">
    <source>
        <dbReference type="ARBA" id="ARBA00022797"/>
    </source>
</evidence>
<protein>
    <submittedName>
        <fullName evidence="5">Pimeloyl-ACP methyl ester carboxylesterase</fullName>
    </submittedName>
</protein>
<dbReference type="InterPro" id="IPR000639">
    <property type="entry name" value="Epox_hydrolase-like"/>
</dbReference>
<organism evidence="5 6">
    <name type="scientific">Actinomadura namibiensis</name>
    <dbReference type="NCBI Taxonomy" id="182080"/>
    <lineage>
        <taxon>Bacteria</taxon>
        <taxon>Bacillati</taxon>
        <taxon>Actinomycetota</taxon>
        <taxon>Actinomycetes</taxon>
        <taxon>Streptosporangiales</taxon>
        <taxon>Thermomonosporaceae</taxon>
        <taxon>Actinomadura</taxon>
    </lineage>
</organism>
<dbReference type="GO" id="GO:0004301">
    <property type="term" value="F:epoxide hydrolase activity"/>
    <property type="evidence" value="ECO:0007669"/>
    <property type="project" value="TreeGrafter"/>
</dbReference>
<accession>A0A7W3LRQ3</accession>
<dbReference type="RefSeq" id="WP_312898053.1">
    <property type="nucleotide sequence ID" value="NZ_BAAALP010000033.1"/>
</dbReference>
<evidence type="ECO:0000313" key="5">
    <source>
        <dbReference type="EMBL" id="MBA8953106.1"/>
    </source>
</evidence>
<keyword evidence="2" id="KW-0058">Aromatic hydrocarbons catabolism</keyword>
<proteinExistence type="inferred from homology"/>
<evidence type="ECO:0000313" key="6">
    <source>
        <dbReference type="Proteomes" id="UP000572680"/>
    </source>
</evidence>
<reference evidence="5 6" key="1">
    <citation type="submission" date="2020-08" db="EMBL/GenBank/DDBJ databases">
        <title>Genomic Encyclopedia of Type Strains, Phase IV (KMG-IV): sequencing the most valuable type-strain genomes for metagenomic binning, comparative biology and taxonomic classification.</title>
        <authorList>
            <person name="Goeker M."/>
        </authorList>
    </citation>
    <scope>NUCLEOTIDE SEQUENCE [LARGE SCALE GENOMIC DNA]</scope>
    <source>
        <strain evidence="5 6">DSM 44197</strain>
    </source>
</reference>
<dbReference type="PANTHER" id="PTHR21661">
    <property type="entry name" value="EPOXIDE HYDROLASE 1-RELATED"/>
    <property type="match status" value="1"/>
</dbReference>
<sequence length="600" mass="67055">MHNTQPWRFSVRGSRISLRADADRRLEAADPTGREMMISCGAALHTLCLALRALEHRPEAVVLPDPDKPHLVADIHLGRPTTLGDDGAARRLFTQVQKRRTHRGGFRDEPVGAPVEVRRAAACSMNDHLRAPPRREWGKVLSSQSLSVRAGATAVRVAAKGAHRSPARPFPPPHRPTTPLPLTQVRNHVLTTPHAFPLEPTPIHVPDEVLDDLRARLALTRPPLDEGNGDWSYGVPDSYLRELVSYWRDGYDWRKAETAINAYEHYQVSVAGVPVHFMRKPGRGPRPIPLILTHGWPWTFWHWSKVIDPLADPAAFGGDPADAFDVIVPSLPGFGFPGPLTGFPDVNFWKVADLWHTLMTETLGYEKYAAGGCDIGGIVSSQLGHKYADELYGIHIGSGLPLDFFNGPRAWDFAHNRPLTDDQPADVRARIIELDHRWASHLAVHMLDGATLAHGLSDSPAGLLAWLLKRWNTWSDNGGDLESVFTKDDLLTHTTIYWVNNSIATSMRYYANANRYPWTPAHDRTPVVQTPVGLTFVTYENPPGIHTADERVQAFKTGPQADWFNHVNVNAHDHGGHFIPWENPDAWVNDLRRTFHGRRP</sequence>
<dbReference type="InterPro" id="IPR010497">
    <property type="entry name" value="Epoxide_hydro_N"/>
</dbReference>
<comment type="similarity">
    <text evidence="1">Belongs to the peptidase S33 family.</text>
</comment>
<evidence type="ECO:0000256" key="1">
    <source>
        <dbReference type="ARBA" id="ARBA00010088"/>
    </source>
</evidence>
<dbReference type="AlphaFoldDB" id="A0A7W3LRQ3"/>
<dbReference type="PANTHER" id="PTHR21661:SF35">
    <property type="entry name" value="EPOXIDE HYDROLASE"/>
    <property type="match status" value="1"/>
</dbReference>
<dbReference type="InterPro" id="IPR029058">
    <property type="entry name" value="AB_hydrolase_fold"/>
</dbReference>
<dbReference type="PRINTS" id="PR00412">
    <property type="entry name" value="EPOXHYDRLASE"/>
</dbReference>
<name>A0A7W3LRQ3_ACTNM</name>
<evidence type="ECO:0000256" key="3">
    <source>
        <dbReference type="ARBA" id="ARBA00022801"/>
    </source>
</evidence>
<dbReference type="Gene3D" id="3.40.50.1820">
    <property type="entry name" value="alpha/beta hydrolase"/>
    <property type="match status" value="1"/>
</dbReference>
<comment type="caution">
    <text evidence="5">The sequence shown here is derived from an EMBL/GenBank/DDBJ whole genome shotgun (WGS) entry which is preliminary data.</text>
</comment>
<dbReference type="SUPFAM" id="SSF53474">
    <property type="entry name" value="alpha/beta-Hydrolases"/>
    <property type="match status" value="1"/>
</dbReference>
<gene>
    <name evidence="5" type="ORF">HNR61_004756</name>
</gene>
<dbReference type="Pfam" id="PF06441">
    <property type="entry name" value="EHN"/>
    <property type="match status" value="1"/>
</dbReference>
<keyword evidence="3" id="KW-0378">Hydrolase</keyword>
<dbReference type="GO" id="GO:0097176">
    <property type="term" value="P:epoxide metabolic process"/>
    <property type="evidence" value="ECO:0007669"/>
    <property type="project" value="TreeGrafter"/>
</dbReference>
<keyword evidence="6" id="KW-1185">Reference proteome</keyword>
<evidence type="ECO:0000259" key="4">
    <source>
        <dbReference type="Pfam" id="PF06441"/>
    </source>
</evidence>
<dbReference type="Proteomes" id="UP000572680">
    <property type="component" value="Unassembled WGS sequence"/>
</dbReference>
<dbReference type="EMBL" id="JACJIA010000006">
    <property type="protein sequence ID" value="MBA8953106.1"/>
    <property type="molecule type" value="Genomic_DNA"/>
</dbReference>